<dbReference type="Pfam" id="PF00534">
    <property type="entry name" value="Glycos_transf_1"/>
    <property type="match status" value="1"/>
</dbReference>
<protein>
    <submittedName>
        <fullName evidence="3">Glycosyltransferase family 4 protein</fullName>
        <ecNumber evidence="3">2.4.-.-</ecNumber>
    </submittedName>
</protein>
<gene>
    <name evidence="3" type="ORF">RZS28_15060</name>
</gene>
<dbReference type="Proteomes" id="UP001626536">
    <property type="component" value="Chromosome"/>
</dbReference>
<dbReference type="Pfam" id="PF13439">
    <property type="entry name" value="Glyco_transf_4"/>
    <property type="match status" value="1"/>
</dbReference>
<dbReference type="EC" id="2.4.-.-" evidence="3"/>
<dbReference type="GO" id="GO:0016757">
    <property type="term" value="F:glycosyltransferase activity"/>
    <property type="evidence" value="ECO:0007669"/>
    <property type="project" value="UniProtKB-KW"/>
</dbReference>
<dbReference type="PANTHER" id="PTHR45947:SF3">
    <property type="entry name" value="SULFOQUINOVOSYL TRANSFERASE SQD2"/>
    <property type="match status" value="1"/>
</dbReference>
<accession>A0ABZ0HQ91</accession>
<dbReference type="RefSeq" id="WP_407338554.1">
    <property type="nucleotide sequence ID" value="NZ_CP136862.1"/>
</dbReference>
<keyword evidence="4" id="KW-1185">Reference proteome</keyword>
<evidence type="ECO:0000313" key="3">
    <source>
        <dbReference type="EMBL" id="WOJ89110.1"/>
    </source>
</evidence>
<dbReference type="InterPro" id="IPR050194">
    <property type="entry name" value="Glycosyltransferase_grp1"/>
</dbReference>
<organism evidence="3 4">
    <name type="scientific">Methylocapsa polymorpha</name>
    <dbReference type="NCBI Taxonomy" id="3080828"/>
    <lineage>
        <taxon>Bacteria</taxon>
        <taxon>Pseudomonadati</taxon>
        <taxon>Pseudomonadota</taxon>
        <taxon>Alphaproteobacteria</taxon>
        <taxon>Hyphomicrobiales</taxon>
        <taxon>Beijerinckiaceae</taxon>
        <taxon>Methylocapsa</taxon>
    </lineage>
</organism>
<evidence type="ECO:0000313" key="4">
    <source>
        <dbReference type="Proteomes" id="UP001626536"/>
    </source>
</evidence>
<dbReference type="CDD" id="cd03801">
    <property type="entry name" value="GT4_PimA-like"/>
    <property type="match status" value="1"/>
</dbReference>
<dbReference type="EMBL" id="CP136862">
    <property type="protein sequence ID" value="WOJ89110.1"/>
    <property type="molecule type" value="Genomic_DNA"/>
</dbReference>
<keyword evidence="3" id="KW-0808">Transferase</keyword>
<feature type="domain" description="Glycosyltransferase subfamily 4-like N-terminal" evidence="2">
    <location>
        <begin position="32"/>
        <end position="178"/>
    </location>
</feature>
<keyword evidence="3" id="KW-0328">Glycosyltransferase</keyword>
<evidence type="ECO:0000259" key="2">
    <source>
        <dbReference type="Pfam" id="PF13439"/>
    </source>
</evidence>
<dbReference type="InterPro" id="IPR001296">
    <property type="entry name" value="Glyco_trans_1"/>
</dbReference>
<feature type="domain" description="Glycosyl transferase family 1" evidence="1">
    <location>
        <begin position="190"/>
        <end position="349"/>
    </location>
</feature>
<dbReference type="InterPro" id="IPR028098">
    <property type="entry name" value="Glyco_trans_4-like_N"/>
</dbReference>
<proteinExistence type="predicted"/>
<dbReference type="Gene3D" id="3.40.50.2000">
    <property type="entry name" value="Glycogen Phosphorylase B"/>
    <property type="match status" value="2"/>
</dbReference>
<sequence>MLPSLPRDHRRVVVCALGTYSKIGGLQNFNRRVIENLAKRAVERGEHFPFVLIRGDEGVSIPAIKGIDIAGLNNSLAFSAKAIWAGLTQANIFVICHINLLPLAAAVRCLRPKMPILLFVHGVEVWNNSSRRERRWYESLFLRALTRIASVSSFTADTMAREFDVPRTKFRLLPNAVDQVKVSLRSNEREPATILTVNRLAIADREKNVDQMIRAVAKLKERLPALRYEIVGDGALRPELVALAKELGVSDAVKFLGKVDDAELRAAYARATVFAMPSSKEGFGIVYLEAWQRGLPVICSTLGASKEVVADGIDGFVVDPTDVSMIADRLYVLLSQPELASAMGERGRRKVDEKYLNPAFRSNLDNIIDELRDEAARA</sequence>
<dbReference type="PANTHER" id="PTHR45947">
    <property type="entry name" value="SULFOQUINOVOSYL TRANSFERASE SQD2"/>
    <property type="match status" value="1"/>
</dbReference>
<reference evidence="3 4" key="1">
    <citation type="submission" date="2023-10" db="EMBL/GenBank/DDBJ databases">
        <title>Novel methanotroph of the genus Methylocapsa from a subarctic wetland.</title>
        <authorList>
            <person name="Belova S.E."/>
            <person name="Oshkin I.Y."/>
            <person name="Miroshnikov K."/>
            <person name="Dedysh S.N."/>
        </authorList>
    </citation>
    <scope>NUCLEOTIDE SEQUENCE [LARGE SCALE GENOMIC DNA]</scope>
    <source>
        <strain evidence="3 4">RX1</strain>
    </source>
</reference>
<dbReference type="SUPFAM" id="SSF53756">
    <property type="entry name" value="UDP-Glycosyltransferase/glycogen phosphorylase"/>
    <property type="match status" value="1"/>
</dbReference>
<name>A0ABZ0HQ91_9HYPH</name>
<evidence type="ECO:0000259" key="1">
    <source>
        <dbReference type="Pfam" id="PF00534"/>
    </source>
</evidence>